<dbReference type="GO" id="GO:0036064">
    <property type="term" value="C:ciliary basal body"/>
    <property type="evidence" value="ECO:0007669"/>
    <property type="project" value="TreeGrafter"/>
</dbReference>
<evidence type="ECO:0000313" key="8">
    <source>
        <dbReference type="EMBL" id="CAL6104801.1"/>
    </source>
</evidence>
<dbReference type="PROSITE" id="PS51221">
    <property type="entry name" value="TTL"/>
    <property type="match status" value="1"/>
</dbReference>
<keyword evidence="9" id="KW-1185">Reference proteome</keyword>
<comment type="caution">
    <text evidence="5">The sequence shown here is derived from an EMBL/GenBank/DDBJ whole genome shotgun (WGS) entry which is preliminary data.</text>
</comment>
<dbReference type="EMBL" id="CATOUU010001019">
    <property type="protein sequence ID" value="CAI9967286.1"/>
    <property type="molecule type" value="Genomic_DNA"/>
</dbReference>
<evidence type="ECO:0000256" key="4">
    <source>
        <dbReference type="SAM" id="MobiDB-lite"/>
    </source>
</evidence>
<feature type="compositionally biased region" description="Acidic residues" evidence="4">
    <location>
        <begin position="453"/>
        <end position="463"/>
    </location>
</feature>
<evidence type="ECO:0000313" key="5">
    <source>
        <dbReference type="EMBL" id="CAI9931343.1"/>
    </source>
</evidence>
<gene>
    <name evidence="5" type="ORF">HINF_LOCUS18988</name>
    <name evidence="6" type="ORF">HINF_LOCUS54931</name>
    <name evidence="7" type="ORF">HINF_LOCUS72140</name>
    <name evidence="8" type="ORF">HINF_LOCUS72957</name>
</gene>
<protein>
    <submittedName>
        <fullName evidence="5">Tubulin tyrosine ligase</fullName>
    </submittedName>
    <submittedName>
        <fullName evidence="7">Tubulin_tyrosine ligase</fullName>
    </submittedName>
</protein>
<evidence type="ECO:0000256" key="2">
    <source>
        <dbReference type="ARBA" id="ARBA00022741"/>
    </source>
</evidence>
<organism evidence="5">
    <name type="scientific">Hexamita inflata</name>
    <dbReference type="NCBI Taxonomy" id="28002"/>
    <lineage>
        <taxon>Eukaryota</taxon>
        <taxon>Metamonada</taxon>
        <taxon>Diplomonadida</taxon>
        <taxon>Hexamitidae</taxon>
        <taxon>Hexamitinae</taxon>
        <taxon>Hexamita</taxon>
    </lineage>
</organism>
<dbReference type="Pfam" id="PF03133">
    <property type="entry name" value="TTL"/>
    <property type="match status" value="1"/>
</dbReference>
<feature type="compositionally biased region" description="Basic and acidic residues" evidence="4">
    <location>
        <begin position="390"/>
        <end position="452"/>
    </location>
</feature>
<dbReference type="GO" id="GO:0015631">
    <property type="term" value="F:tubulin binding"/>
    <property type="evidence" value="ECO:0007669"/>
    <property type="project" value="TreeGrafter"/>
</dbReference>
<dbReference type="GO" id="GO:0070740">
    <property type="term" value="F:tubulin-glutamic acid ligase activity"/>
    <property type="evidence" value="ECO:0007669"/>
    <property type="project" value="TreeGrafter"/>
</dbReference>
<evidence type="ECO:0000256" key="3">
    <source>
        <dbReference type="ARBA" id="ARBA00022840"/>
    </source>
</evidence>
<dbReference type="Proteomes" id="UP001642409">
    <property type="component" value="Unassembled WGS sequence"/>
</dbReference>
<evidence type="ECO:0000313" key="7">
    <source>
        <dbReference type="EMBL" id="CAL6103428.1"/>
    </source>
</evidence>
<keyword evidence="1 5" id="KW-0436">Ligase</keyword>
<dbReference type="Gene3D" id="3.30.470.20">
    <property type="entry name" value="ATP-grasp fold, B domain"/>
    <property type="match status" value="1"/>
</dbReference>
<sequence>MNPIIESFHKQSEALVSEPVFVEQAHSKQKLVKFVTRPHNPVLMTRQVQLRYDAQPMRLRVFYQNNTSSVVRKAFANAGFVVSPNIQSANVVWARPGAEQSFLMPSQTINQIAGQNIMTNLQRLFGLLNTKQIVPMRPTFFGQFNDPNNQFLVDLKNQHIFQMVNPINGAFQELDVSPMLYKQKKFDVRIFVFISKLNPLSVYVFREGLVYVADQEFSVEALSDQSYFPRLNLPQNDFGVGAENEANRIFKLSTVLKEMKMEELGVKMKEMAKNVIWEAEPHMFSHSKQYNCKQFGIFGLDFEISSDKQIYLKQVSASIDFKYKNKAEQQVKVPLLLEALEILGLKDTQVPFLKEEIKEEQQVQKQMYLYEGQYYQVDPYQYETAIKEEVKESKTEEPLEKEEPKPEEVIEEIKAEEVETEEIKPEETKEQEGQKEEEKEEEKQEEKEKLEQSMEEPEEDGDEHEIKPGVKPEVAQYGLDAEMLKKTEEERFKLLPEKLLYDYKVYSHLINELRAFNHKFANIDITKLTDFEKSVIREAVDEMSRAKFFEAVLPTESVEFYDKIPRRYLNELIGCVLKICDGKI</sequence>
<reference evidence="5" key="1">
    <citation type="submission" date="2023-06" db="EMBL/GenBank/DDBJ databases">
        <authorList>
            <person name="Kurt Z."/>
        </authorList>
    </citation>
    <scope>NUCLEOTIDE SEQUENCE</scope>
</reference>
<dbReference type="AlphaFoldDB" id="A0AA86P468"/>
<evidence type="ECO:0000313" key="9">
    <source>
        <dbReference type="Proteomes" id="UP001642409"/>
    </source>
</evidence>
<accession>A0AA86P468</accession>
<dbReference type="EMBL" id="CATOUU010000482">
    <property type="protein sequence ID" value="CAI9931343.1"/>
    <property type="molecule type" value="Genomic_DNA"/>
</dbReference>
<dbReference type="PANTHER" id="PTHR12241">
    <property type="entry name" value="TUBULIN POLYGLUTAMYLASE"/>
    <property type="match status" value="1"/>
</dbReference>
<feature type="region of interest" description="Disordered" evidence="4">
    <location>
        <begin position="390"/>
        <end position="469"/>
    </location>
</feature>
<proteinExistence type="predicted"/>
<evidence type="ECO:0000256" key="1">
    <source>
        <dbReference type="ARBA" id="ARBA00022598"/>
    </source>
</evidence>
<reference evidence="7 9" key="2">
    <citation type="submission" date="2024-07" db="EMBL/GenBank/DDBJ databases">
        <authorList>
            <person name="Akdeniz Z."/>
        </authorList>
    </citation>
    <scope>NUCLEOTIDE SEQUENCE [LARGE SCALE GENOMIC DNA]</scope>
</reference>
<dbReference type="EMBL" id="CAXDID020000566">
    <property type="protein sequence ID" value="CAL6103428.1"/>
    <property type="molecule type" value="Genomic_DNA"/>
</dbReference>
<dbReference type="GO" id="GO:0005524">
    <property type="term" value="F:ATP binding"/>
    <property type="evidence" value="ECO:0007669"/>
    <property type="project" value="UniProtKB-KW"/>
</dbReference>
<name>A0AA86P468_9EUKA</name>
<dbReference type="InterPro" id="IPR004344">
    <property type="entry name" value="TTL/TTLL_fam"/>
</dbReference>
<keyword evidence="3" id="KW-0067">ATP-binding</keyword>
<evidence type="ECO:0000313" key="6">
    <source>
        <dbReference type="EMBL" id="CAI9967286.1"/>
    </source>
</evidence>
<dbReference type="PANTHER" id="PTHR12241:SF162">
    <property type="entry name" value="TUBULIN MONOGLUTAMYLASE TTLL4"/>
    <property type="match status" value="1"/>
</dbReference>
<keyword evidence="2" id="KW-0547">Nucleotide-binding</keyword>
<dbReference type="EMBL" id="CAXDID020000588">
    <property type="protein sequence ID" value="CAL6104801.1"/>
    <property type="molecule type" value="Genomic_DNA"/>
</dbReference>
<dbReference type="GO" id="GO:0000226">
    <property type="term" value="P:microtubule cytoskeleton organization"/>
    <property type="evidence" value="ECO:0007669"/>
    <property type="project" value="TreeGrafter"/>
</dbReference>